<evidence type="ECO:0000313" key="2">
    <source>
        <dbReference type="Proteomes" id="UP000068137"/>
    </source>
</evidence>
<proteinExistence type="predicted"/>
<gene>
    <name evidence="1" type="ORF">AL705_00365</name>
</gene>
<accession>A0A0M4LXR5</accession>
<dbReference type="EMBL" id="CP012390">
    <property type="protein sequence ID" value="ALE18439.1"/>
    <property type="molecule type" value="Genomic_DNA"/>
</dbReference>
<name>A0A0M4LXR5_9ACTN</name>
<dbReference type="KEGG" id="cbq:AL705_00365"/>
<sequence>MALEFHTNGKQAAVLGQYVPGYVAGLTDLHSVDSGQARDNFHRPKWEYTLVEEPGKGRVLLFLKRL</sequence>
<reference evidence="1 2" key="1">
    <citation type="journal article" date="2015" name="Genome Announc.">
        <title>Complete Genome Sequences for Two Strains of a Novel Fastidious, Partially Acid-Fast, Gram-Positive Corynebacterineae Bacterium, Derived from Human Clinical Samples.</title>
        <authorList>
            <person name="Nicholson A.C."/>
            <person name="Bell M."/>
            <person name="Humrighouse B.W."/>
            <person name="McQuiston J.R."/>
        </authorList>
    </citation>
    <scope>NUCLEOTIDE SEQUENCE [LARGE SCALE GENOMIC DNA]</scope>
    <source>
        <strain evidence="1 2">X1698</strain>
    </source>
</reference>
<dbReference type="AlphaFoldDB" id="A0A0M4LXR5"/>
<organism evidence="1 2">
    <name type="scientific">Lawsonella clevelandensis</name>
    <dbReference type="NCBI Taxonomy" id="1528099"/>
    <lineage>
        <taxon>Bacteria</taxon>
        <taxon>Bacillati</taxon>
        <taxon>Actinomycetota</taxon>
        <taxon>Actinomycetes</taxon>
        <taxon>Mycobacteriales</taxon>
        <taxon>Lawsonellaceae</taxon>
        <taxon>Lawsonella</taxon>
    </lineage>
</organism>
<evidence type="ECO:0000313" key="1">
    <source>
        <dbReference type="EMBL" id="ALE18439.1"/>
    </source>
</evidence>
<protein>
    <submittedName>
        <fullName evidence="1">Uncharacterized protein</fullName>
    </submittedName>
</protein>
<dbReference type="Proteomes" id="UP000068137">
    <property type="component" value="Chromosome"/>
</dbReference>